<name>A0A3B1CEX0_9ZZZZ</name>
<dbReference type="AlphaFoldDB" id="A0A3B1CEX0"/>
<organism evidence="1">
    <name type="scientific">hydrothermal vent metagenome</name>
    <dbReference type="NCBI Taxonomy" id="652676"/>
    <lineage>
        <taxon>unclassified sequences</taxon>
        <taxon>metagenomes</taxon>
        <taxon>ecological metagenomes</taxon>
    </lineage>
</organism>
<evidence type="ECO:0000313" key="1">
    <source>
        <dbReference type="EMBL" id="VAX15337.1"/>
    </source>
</evidence>
<dbReference type="EMBL" id="UOGA01000035">
    <property type="protein sequence ID" value="VAX15337.1"/>
    <property type="molecule type" value="Genomic_DNA"/>
</dbReference>
<protein>
    <submittedName>
        <fullName evidence="1">Uncharacterized protein</fullName>
    </submittedName>
</protein>
<gene>
    <name evidence="1" type="ORF">MNBD_NITROSPINAE04-1947</name>
</gene>
<proteinExistence type="predicted"/>
<sequence>MDVSARFQDALSGKAPLPGSCLSGLPPVPRLMNNAIAQRTESEPALSFTFHISLPSVCDDSEASQ</sequence>
<accession>A0A3B1CEX0</accession>
<reference evidence="1" key="1">
    <citation type="submission" date="2018-06" db="EMBL/GenBank/DDBJ databases">
        <authorList>
            <person name="Zhirakovskaya E."/>
        </authorList>
    </citation>
    <scope>NUCLEOTIDE SEQUENCE</scope>
</reference>